<feature type="transmembrane region" description="Helical" evidence="2">
    <location>
        <begin position="172"/>
        <end position="191"/>
    </location>
</feature>
<dbReference type="GO" id="GO:0006915">
    <property type="term" value="P:apoptotic process"/>
    <property type="evidence" value="ECO:0007669"/>
    <property type="project" value="InterPro"/>
</dbReference>
<feature type="domain" description="TNFR-Cys" evidence="3">
    <location>
        <begin position="115"/>
        <end position="156"/>
    </location>
</feature>
<keyword evidence="2" id="KW-0472">Membrane</keyword>
<feature type="repeat" description="TNFR-Cys" evidence="1">
    <location>
        <begin position="74"/>
        <end position="113"/>
    </location>
</feature>
<dbReference type="PANTHER" id="PTHR46875">
    <property type="entry name" value="TUMOR NECROSIS FACTOR RECEPTOR SUPERFAMILY MEMBER 5"/>
    <property type="match status" value="1"/>
</dbReference>
<dbReference type="PANTHER" id="PTHR46875:SF2">
    <property type="entry name" value="TUMOR NECROSIS FACTOR RECEPTOR SUPERFAMILY MEMBER 5-LIKE ISOFORM X1"/>
    <property type="match status" value="1"/>
</dbReference>
<organism evidence="4 5">
    <name type="scientific">Betta splendens</name>
    <name type="common">Siamese fighting fish</name>
    <dbReference type="NCBI Taxonomy" id="158456"/>
    <lineage>
        <taxon>Eukaryota</taxon>
        <taxon>Metazoa</taxon>
        <taxon>Chordata</taxon>
        <taxon>Craniata</taxon>
        <taxon>Vertebrata</taxon>
        <taxon>Euteleostomi</taxon>
        <taxon>Actinopterygii</taxon>
        <taxon>Neopterygii</taxon>
        <taxon>Teleostei</taxon>
        <taxon>Neoteleostei</taxon>
        <taxon>Acanthomorphata</taxon>
        <taxon>Anabantaria</taxon>
        <taxon>Anabantiformes</taxon>
        <taxon>Anabantoidei</taxon>
        <taxon>Osphronemidae</taxon>
        <taxon>Betta</taxon>
    </lineage>
</organism>
<feature type="repeat" description="TNFR-Cys" evidence="1">
    <location>
        <begin position="31"/>
        <end position="73"/>
    </location>
</feature>
<evidence type="ECO:0000256" key="2">
    <source>
        <dbReference type="SAM" id="Phobius"/>
    </source>
</evidence>
<dbReference type="Gene3D" id="2.10.50.10">
    <property type="entry name" value="Tumor Necrosis Factor Receptor, subunit A, domain 2"/>
    <property type="match status" value="3"/>
</dbReference>
<dbReference type="InParanoid" id="A0A6P7KQK6"/>
<comment type="caution">
    <text evidence="1">Lacks conserved residue(s) required for the propagation of feature annotation.</text>
</comment>
<dbReference type="AlphaFoldDB" id="A0A6P7KQK6"/>
<evidence type="ECO:0000256" key="1">
    <source>
        <dbReference type="PROSITE-ProRule" id="PRU00206"/>
    </source>
</evidence>
<feature type="disulfide bond" evidence="1">
    <location>
        <begin position="95"/>
        <end position="113"/>
    </location>
</feature>
<keyword evidence="2" id="KW-1133">Transmembrane helix</keyword>
<dbReference type="GO" id="GO:0009897">
    <property type="term" value="C:external side of plasma membrane"/>
    <property type="evidence" value="ECO:0007669"/>
    <property type="project" value="TreeGrafter"/>
</dbReference>
<evidence type="ECO:0000259" key="3">
    <source>
        <dbReference type="PROSITE" id="PS50050"/>
    </source>
</evidence>
<keyword evidence="2" id="KW-0812">Transmembrane</keyword>
<feature type="domain" description="TNFR-Cys" evidence="3">
    <location>
        <begin position="74"/>
        <end position="113"/>
    </location>
</feature>
<dbReference type="InterPro" id="IPR001368">
    <property type="entry name" value="TNFR/NGFR_Cys_rich_reg"/>
</dbReference>
<name>A0A6P7KQK6_BETSP</name>
<accession>A0A6P7KQK6</accession>
<evidence type="ECO:0000313" key="5">
    <source>
        <dbReference type="RefSeq" id="XP_028984897.1"/>
    </source>
</evidence>
<dbReference type="SMART" id="SM00208">
    <property type="entry name" value="TNFR"/>
    <property type="match status" value="3"/>
</dbReference>
<dbReference type="GeneID" id="114842952"/>
<feature type="repeat" description="TNFR-Cys" evidence="1">
    <location>
        <begin position="115"/>
        <end position="156"/>
    </location>
</feature>
<dbReference type="GO" id="GO:0006955">
    <property type="term" value="P:immune response"/>
    <property type="evidence" value="ECO:0007669"/>
    <property type="project" value="InterPro"/>
</dbReference>
<dbReference type="GO" id="GO:0002768">
    <property type="term" value="P:immune response-regulating cell surface receptor signaling pathway"/>
    <property type="evidence" value="ECO:0007669"/>
    <property type="project" value="TreeGrafter"/>
</dbReference>
<dbReference type="Proteomes" id="UP000515150">
    <property type="component" value="Chromosome 16"/>
</dbReference>
<dbReference type="InterPro" id="IPR052135">
    <property type="entry name" value="TNFRSF5"/>
</dbReference>
<dbReference type="SUPFAM" id="SSF57586">
    <property type="entry name" value="TNF receptor-like"/>
    <property type="match status" value="3"/>
</dbReference>
<feature type="domain" description="TNFR-Cys" evidence="3">
    <location>
        <begin position="31"/>
        <end position="73"/>
    </location>
</feature>
<keyword evidence="5" id="KW-0675">Receptor</keyword>
<dbReference type="PROSITE" id="PS50050">
    <property type="entry name" value="TNFR_NGFR_2"/>
    <property type="match status" value="3"/>
</dbReference>
<gene>
    <name evidence="5" type="primary">LOC114842952</name>
</gene>
<dbReference type="KEGG" id="bspl:114842952"/>
<keyword evidence="1" id="KW-1015">Disulfide bond</keyword>
<dbReference type="PRINTS" id="PR01680">
    <property type="entry name" value="TNFACTORR6"/>
</dbReference>
<proteinExistence type="predicted"/>
<dbReference type="GO" id="GO:0004888">
    <property type="term" value="F:transmembrane signaling receptor activity"/>
    <property type="evidence" value="ECO:0007669"/>
    <property type="project" value="InterPro"/>
</dbReference>
<dbReference type="InterPro" id="IPR008063">
    <property type="entry name" value="Fas_rcpt"/>
</dbReference>
<reference evidence="5" key="1">
    <citation type="submission" date="2025-08" db="UniProtKB">
        <authorList>
            <consortium name="RefSeq"/>
        </authorList>
    </citation>
    <scope>IDENTIFICATION</scope>
</reference>
<dbReference type="GO" id="GO:0035631">
    <property type="term" value="C:CD40 receptor complex"/>
    <property type="evidence" value="ECO:0007669"/>
    <property type="project" value="TreeGrafter"/>
</dbReference>
<feature type="disulfide bond" evidence="1">
    <location>
        <begin position="116"/>
        <end position="131"/>
    </location>
</feature>
<evidence type="ECO:0000313" key="4">
    <source>
        <dbReference type="Proteomes" id="UP000515150"/>
    </source>
</evidence>
<keyword evidence="4" id="KW-1185">Reference proteome</keyword>
<dbReference type="Pfam" id="PF00020">
    <property type="entry name" value="TNFR_c6"/>
    <property type="match status" value="3"/>
</dbReference>
<sequence>MTDEKNRCGLCPAGQYLVRLCNGTAPNECATCKPGQYTATENGLKSCQICDDCRSDKNLQIVKNCAAAHNTVCGCTDGFYCGNVKCDHCQPVRSCSAGEGVRVKATRTSDTVCEPCRAGTYSNVTDWSSACRPHVRCEDTGKELKTAGTSTADAVCRDRHPKVGPCGWELPAGLWAGLVVTAILLLAVVIYRKAKRGARRAGSTSHPVTLVKPLDLTLPATSLDLSLPDPKEICCCQESCAEFKQPLTQDEELVSCSIDSSLPITPLKASVSFAEATYTNKGTGYCPGHFLRTPSEPQEDEWCGT</sequence>
<dbReference type="PROSITE" id="PS00652">
    <property type="entry name" value="TNFR_NGFR_1"/>
    <property type="match status" value="1"/>
</dbReference>
<feature type="disulfide bond" evidence="1">
    <location>
        <begin position="32"/>
        <end position="47"/>
    </location>
</feature>
<dbReference type="RefSeq" id="XP_028984897.1">
    <property type="nucleotide sequence ID" value="XM_029129064.3"/>
</dbReference>
<dbReference type="OrthoDB" id="9950067at2759"/>
<protein>
    <submittedName>
        <fullName evidence="5">Tumor necrosis factor receptor superfamily member 5</fullName>
    </submittedName>
</protein>